<dbReference type="AlphaFoldDB" id="A0A5S3QLJ1"/>
<gene>
    <name evidence="1" type="ORF">FFL34_11220</name>
</gene>
<dbReference type="InterPro" id="IPR010982">
    <property type="entry name" value="Lambda_DNA-bd_dom_sf"/>
</dbReference>
<dbReference type="Proteomes" id="UP000306980">
    <property type="component" value="Unassembled WGS sequence"/>
</dbReference>
<evidence type="ECO:0000313" key="2">
    <source>
        <dbReference type="Proteomes" id="UP000306980"/>
    </source>
</evidence>
<protein>
    <submittedName>
        <fullName evidence="1">XRE family transcriptional regulator</fullName>
    </submittedName>
</protein>
<dbReference type="RefSeq" id="WP_138603515.1">
    <property type="nucleotide sequence ID" value="NZ_VCIA01000001.1"/>
</dbReference>
<comment type="caution">
    <text evidence="1">The sequence shown here is derived from an EMBL/GenBank/DDBJ whole genome shotgun (WGS) entry which is preliminary data.</text>
</comment>
<name>A0A5S3QLJ1_9BACI</name>
<dbReference type="GO" id="GO:0003677">
    <property type="term" value="F:DNA binding"/>
    <property type="evidence" value="ECO:0007669"/>
    <property type="project" value="InterPro"/>
</dbReference>
<dbReference type="EMBL" id="VCIA01000001">
    <property type="protein sequence ID" value="TMN22607.1"/>
    <property type="molecule type" value="Genomic_DNA"/>
</dbReference>
<dbReference type="SUPFAM" id="SSF47413">
    <property type="entry name" value="lambda repressor-like DNA-binding domains"/>
    <property type="match status" value="1"/>
</dbReference>
<organism evidence="1 2">
    <name type="scientific">Lentibacillus cibarius</name>
    <dbReference type="NCBI Taxonomy" id="2583219"/>
    <lineage>
        <taxon>Bacteria</taxon>
        <taxon>Bacillati</taxon>
        <taxon>Bacillota</taxon>
        <taxon>Bacilli</taxon>
        <taxon>Bacillales</taxon>
        <taxon>Bacillaceae</taxon>
        <taxon>Lentibacillus</taxon>
    </lineage>
</organism>
<dbReference type="OrthoDB" id="2973059at2"/>
<sequence length="127" mass="14875">MQTILDKVYSNPSERPKYTRFELAKLVQERREELNMSIEMVASKYEVTESLWKSIEDASRVFNTKIYKLIGDFLNMGKNEMLAVEKDDITSLSFRTDDEEHPDIQETVQLANIIFDEMVMQEKIGSK</sequence>
<reference evidence="1 2" key="1">
    <citation type="submission" date="2019-05" db="EMBL/GenBank/DDBJ databases">
        <title>Genomic analysis of Lentibacillus sp. NKC220-2.</title>
        <authorList>
            <person name="Oh Y.J."/>
        </authorList>
    </citation>
    <scope>NUCLEOTIDE SEQUENCE [LARGE SCALE GENOMIC DNA]</scope>
    <source>
        <strain evidence="1 2">NKC220-2</strain>
    </source>
</reference>
<evidence type="ECO:0000313" key="1">
    <source>
        <dbReference type="EMBL" id="TMN22607.1"/>
    </source>
</evidence>
<proteinExistence type="predicted"/>
<dbReference type="Gene3D" id="1.10.260.40">
    <property type="entry name" value="lambda repressor-like DNA-binding domains"/>
    <property type="match status" value="1"/>
</dbReference>
<accession>A0A5S3QLJ1</accession>